<sequence length="66" mass="7707">MTTTSKLPYTYWKQENERGVKLAVDTHRLCVRRQRSTTRHPTSAMKTTIQSTYADSFGTWVHFSLV</sequence>
<reference evidence="1" key="3">
    <citation type="submission" date="2022-06" db="UniProtKB">
        <authorList>
            <consortium name="EnsemblPlants"/>
        </authorList>
    </citation>
    <scope>IDENTIFICATION</scope>
</reference>
<dbReference type="Gramene" id="TuG1812G0200000383.01.T03">
    <property type="protein sequence ID" value="TuG1812G0200000383.01.T03"/>
    <property type="gene ID" value="TuG1812G0200000383.01"/>
</dbReference>
<reference evidence="2" key="1">
    <citation type="journal article" date="2013" name="Nature">
        <title>Draft genome of the wheat A-genome progenitor Triticum urartu.</title>
        <authorList>
            <person name="Ling H.Q."/>
            <person name="Zhao S."/>
            <person name="Liu D."/>
            <person name="Wang J."/>
            <person name="Sun H."/>
            <person name="Zhang C."/>
            <person name="Fan H."/>
            <person name="Li D."/>
            <person name="Dong L."/>
            <person name="Tao Y."/>
            <person name="Gao C."/>
            <person name="Wu H."/>
            <person name="Li Y."/>
            <person name="Cui Y."/>
            <person name="Guo X."/>
            <person name="Zheng S."/>
            <person name="Wang B."/>
            <person name="Yu K."/>
            <person name="Liang Q."/>
            <person name="Yang W."/>
            <person name="Lou X."/>
            <person name="Chen J."/>
            <person name="Feng M."/>
            <person name="Jian J."/>
            <person name="Zhang X."/>
            <person name="Luo G."/>
            <person name="Jiang Y."/>
            <person name="Liu J."/>
            <person name="Wang Z."/>
            <person name="Sha Y."/>
            <person name="Zhang B."/>
            <person name="Wu H."/>
            <person name="Tang D."/>
            <person name="Shen Q."/>
            <person name="Xue P."/>
            <person name="Zou S."/>
            <person name="Wang X."/>
            <person name="Liu X."/>
            <person name="Wang F."/>
            <person name="Yang Y."/>
            <person name="An X."/>
            <person name="Dong Z."/>
            <person name="Zhang K."/>
            <person name="Zhang X."/>
            <person name="Luo M.C."/>
            <person name="Dvorak J."/>
            <person name="Tong Y."/>
            <person name="Wang J."/>
            <person name="Yang H."/>
            <person name="Li Z."/>
            <person name="Wang D."/>
            <person name="Zhang A."/>
            <person name="Wang J."/>
        </authorList>
    </citation>
    <scope>NUCLEOTIDE SEQUENCE</scope>
    <source>
        <strain evidence="2">cv. G1812</strain>
    </source>
</reference>
<reference evidence="1" key="2">
    <citation type="submission" date="2018-03" db="EMBL/GenBank/DDBJ databases">
        <title>The Triticum urartu genome reveals the dynamic nature of wheat genome evolution.</title>
        <authorList>
            <person name="Ling H."/>
            <person name="Ma B."/>
            <person name="Shi X."/>
            <person name="Liu H."/>
            <person name="Dong L."/>
            <person name="Sun H."/>
            <person name="Cao Y."/>
            <person name="Gao Q."/>
            <person name="Zheng S."/>
            <person name="Li Y."/>
            <person name="Yu Y."/>
            <person name="Du H."/>
            <person name="Qi M."/>
            <person name="Li Y."/>
            <person name="Yu H."/>
            <person name="Cui Y."/>
            <person name="Wang N."/>
            <person name="Chen C."/>
            <person name="Wu H."/>
            <person name="Zhao Y."/>
            <person name="Zhang J."/>
            <person name="Li Y."/>
            <person name="Zhou W."/>
            <person name="Zhang B."/>
            <person name="Hu W."/>
            <person name="Eijk M."/>
            <person name="Tang J."/>
            <person name="Witsenboer H."/>
            <person name="Zhao S."/>
            <person name="Li Z."/>
            <person name="Zhang A."/>
            <person name="Wang D."/>
            <person name="Liang C."/>
        </authorList>
    </citation>
    <scope>NUCLEOTIDE SEQUENCE [LARGE SCALE GENOMIC DNA]</scope>
    <source>
        <strain evidence="1">cv. G1812</strain>
    </source>
</reference>
<evidence type="ECO:0000313" key="2">
    <source>
        <dbReference type="Proteomes" id="UP000015106"/>
    </source>
</evidence>
<keyword evidence="2" id="KW-1185">Reference proteome</keyword>
<proteinExistence type="predicted"/>
<name>A0A8R7TBZ9_TRIUA</name>
<dbReference type="AlphaFoldDB" id="A0A8R7TBZ9"/>
<accession>A0A8R7TBZ9</accession>
<dbReference type="Proteomes" id="UP000015106">
    <property type="component" value="Chromosome 2"/>
</dbReference>
<evidence type="ECO:0000313" key="1">
    <source>
        <dbReference type="EnsemblPlants" id="TuG1812G0200000383.01.T03"/>
    </source>
</evidence>
<dbReference type="EnsemblPlants" id="TuG1812G0200000383.01.T03">
    <property type="protein sequence ID" value="TuG1812G0200000383.01.T03"/>
    <property type="gene ID" value="TuG1812G0200000383.01"/>
</dbReference>
<protein>
    <submittedName>
        <fullName evidence="1">Uncharacterized protein</fullName>
    </submittedName>
</protein>
<organism evidence="1 2">
    <name type="scientific">Triticum urartu</name>
    <name type="common">Red wild einkorn</name>
    <name type="synonym">Crithodium urartu</name>
    <dbReference type="NCBI Taxonomy" id="4572"/>
    <lineage>
        <taxon>Eukaryota</taxon>
        <taxon>Viridiplantae</taxon>
        <taxon>Streptophyta</taxon>
        <taxon>Embryophyta</taxon>
        <taxon>Tracheophyta</taxon>
        <taxon>Spermatophyta</taxon>
        <taxon>Magnoliopsida</taxon>
        <taxon>Liliopsida</taxon>
        <taxon>Poales</taxon>
        <taxon>Poaceae</taxon>
        <taxon>BOP clade</taxon>
        <taxon>Pooideae</taxon>
        <taxon>Triticodae</taxon>
        <taxon>Triticeae</taxon>
        <taxon>Triticinae</taxon>
        <taxon>Triticum</taxon>
    </lineage>
</organism>